<gene>
    <name evidence="1" type="ORF">Ark11_0229</name>
</gene>
<dbReference type="InterPro" id="IPR011990">
    <property type="entry name" value="TPR-like_helical_dom_sf"/>
</dbReference>
<protein>
    <submittedName>
        <fullName evidence="1">Uncharacterized protein</fullName>
    </submittedName>
</protein>
<dbReference type="EMBL" id="LN906597">
    <property type="protein sequence ID" value="CUT17086.1"/>
    <property type="molecule type" value="Genomic_DNA"/>
</dbReference>
<organism evidence="1 2">
    <name type="scientific">Candidatus Ichthyocystis hellenicum</name>
    <dbReference type="NCBI Taxonomy" id="1561003"/>
    <lineage>
        <taxon>Bacteria</taxon>
        <taxon>Pseudomonadati</taxon>
        <taxon>Pseudomonadota</taxon>
        <taxon>Betaproteobacteria</taxon>
        <taxon>Burkholderiales</taxon>
        <taxon>Candidatus Ichthyocystis</taxon>
    </lineage>
</organism>
<reference evidence="2" key="1">
    <citation type="submission" date="2015-11" db="EMBL/GenBank/DDBJ databases">
        <authorList>
            <person name="Seth-Smith H.M.B."/>
        </authorList>
    </citation>
    <scope>NUCLEOTIDE SEQUENCE [LARGE SCALE GENOMIC DNA]</scope>
    <source>
        <strain evidence="2">2013Ark11</strain>
    </source>
</reference>
<dbReference type="AlphaFoldDB" id="A0A0S4M019"/>
<dbReference type="Gene3D" id="1.25.40.10">
    <property type="entry name" value="Tetratricopeptide repeat domain"/>
    <property type="match status" value="1"/>
</dbReference>
<dbReference type="Proteomes" id="UP000198651">
    <property type="component" value="Chromosome I"/>
</dbReference>
<evidence type="ECO:0000313" key="1">
    <source>
        <dbReference type="EMBL" id="CUT17086.1"/>
    </source>
</evidence>
<evidence type="ECO:0000313" key="2">
    <source>
        <dbReference type="Proteomes" id="UP000198651"/>
    </source>
</evidence>
<sequence>MNAQNDTKNTQKKPIRLSRDERDVILLLSYQYLHYGKFSQAKDLLVGVHTSRPRDLSVLPLLAYAQLRCKKPKNALKIMYELRRRDWNSPEYYLLMAQVLQEIGDTEESRRHYKQYVRMKLSQKRHLPETVG</sequence>
<dbReference type="RefSeq" id="WP_092342720.1">
    <property type="nucleotide sequence ID" value="NZ_FLSL01000095.1"/>
</dbReference>
<dbReference type="OrthoDB" id="9864323at2"/>
<dbReference type="STRING" id="1561003.Ark11_0229"/>
<keyword evidence="2" id="KW-1185">Reference proteome</keyword>
<accession>A0A0S4M019</accession>
<name>A0A0S4M019_9BURK</name>
<proteinExistence type="predicted"/>
<dbReference type="SUPFAM" id="SSF48452">
    <property type="entry name" value="TPR-like"/>
    <property type="match status" value="1"/>
</dbReference>